<protein>
    <recommendedName>
        <fullName evidence="4">HNH endonuclease</fullName>
    </recommendedName>
</protein>
<reference evidence="3" key="1">
    <citation type="submission" date="2016-11" db="EMBL/GenBank/DDBJ databases">
        <authorList>
            <person name="Varghese N."/>
            <person name="Submissions S."/>
        </authorList>
    </citation>
    <scope>NUCLEOTIDE SEQUENCE [LARGE SCALE GENOMIC DNA]</scope>
    <source>
        <strain evidence="3">DSM 22623</strain>
    </source>
</reference>
<keyword evidence="1" id="KW-1133">Transmembrane helix</keyword>
<evidence type="ECO:0008006" key="4">
    <source>
        <dbReference type="Google" id="ProtNLM"/>
    </source>
</evidence>
<dbReference type="OrthoDB" id="5379188at2"/>
<keyword evidence="1" id="KW-0472">Membrane</keyword>
<keyword evidence="1" id="KW-0812">Transmembrane</keyword>
<name>A0A1M6B7R2_9FLAO</name>
<evidence type="ECO:0000313" key="3">
    <source>
        <dbReference type="Proteomes" id="UP000184432"/>
    </source>
</evidence>
<gene>
    <name evidence="2" type="ORF">SAMN04488508_101673</name>
</gene>
<sequence>MVPNFNQKTINTLAKRAAYLCSNPDCRTQTVGPNEDPNKSTVIGEAAHIFGARPGSKRYVSSMTDFARSNITNGIWLCRNCHKMIDTDYQRFSSDILFIWREKHENFVSSELGNTTDKIRQEQLSLQLNEFKDYPPLIRRIIIDKPIGWEYKLTVELMRYLNNPFLRKIEDLKAGLYIKSQQHVKDEEMADWISKRLNESGKLVPPMVGLIDRLNKSWGALGEEGDFKEIHHICCLIRNNLELIVFHEEKIFSTNVPERYERVLGLLKNLLGSQAEKLKIIPDRLEEIISYIDKDDKKALEALEGKEEMIVFEVSENWEKDFNKELNELNINLEHQYSQRGCLMMIPLGGIILGALIFLC</sequence>
<accession>A0A1M6B7R2</accession>
<organism evidence="2 3">
    <name type="scientific">Aquimarina spongiae</name>
    <dbReference type="NCBI Taxonomy" id="570521"/>
    <lineage>
        <taxon>Bacteria</taxon>
        <taxon>Pseudomonadati</taxon>
        <taxon>Bacteroidota</taxon>
        <taxon>Flavobacteriia</taxon>
        <taxon>Flavobacteriales</taxon>
        <taxon>Flavobacteriaceae</taxon>
        <taxon>Aquimarina</taxon>
    </lineage>
</organism>
<dbReference type="AlphaFoldDB" id="A0A1M6B7R2"/>
<proteinExistence type="predicted"/>
<evidence type="ECO:0000256" key="1">
    <source>
        <dbReference type="SAM" id="Phobius"/>
    </source>
</evidence>
<feature type="transmembrane region" description="Helical" evidence="1">
    <location>
        <begin position="337"/>
        <end position="359"/>
    </location>
</feature>
<keyword evidence="3" id="KW-1185">Reference proteome</keyword>
<dbReference type="EMBL" id="FQYP01000001">
    <property type="protein sequence ID" value="SHI44762.1"/>
    <property type="molecule type" value="Genomic_DNA"/>
</dbReference>
<evidence type="ECO:0000313" key="2">
    <source>
        <dbReference type="EMBL" id="SHI44762.1"/>
    </source>
</evidence>
<dbReference type="RefSeq" id="WP_073313867.1">
    <property type="nucleotide sequence ID" value="NZ_FQYP01000001.1"/>
</dbReference>
<dbReference type="STRING" id="570521.SAMN04488508_101673"/>
<dbReference type="Proteomes" id="UP000184432">
    <property type="component" value="Unassembled WGS sequence"/>
</dbReference>